<organism evidence="18 19">
    <name type="scientific">Pseudomonas syringae pv. primulae</name>
    <dbReference type="NCBI Taxonomy" id="251707"/>
    <lineage>
        <taxon>Bacteria</taxon>
        <taxon>Pseudomonadati</taxon>
        <taxon>Pseudomonadota</taxon>
        <taxon>Gammaproteobacteria</taxon>
        <taxon>Pseudomonadales</taxon>
        <taxon>Pseudomonadaceae</taxon>
        <taxon>Pseudomonas</taxon>
    </lineage>
</organism>
<dbReference type="GO" id="GO:0009319">
    <property type="term" value="C:cytochrome o ubiquinol oxidase complex"/>
    <property type="evidence" value="ECO:0007669"/>
    <property type="project" value="TreeGrafter"/>
</dbReference>
<dbReference type="InterPro" id="IPR014210">
    <property type="entry name" value="Cyt_o_ubiqinol_oxidase_su4"/>
</dbReference>
<dbReference type="PATRIC" id="fig|251707.3.peg.3711"/>
<evidence type="ECO:0000256" key="2">
    <source>
        <dbReference type="ARBA" id="ARBA00008079"/>
    </source>
</evidence>
<keyword evidence="7 17" id="KW-0812">Transmembrane</keyword>
<evidence type="ECO:0000256" key="13">
    <source>
        <dbReference type="ARBA" id="ARBA00030071"/>
    </source>
</evidence>
<comment type="caution">
    <text evidence="18">The sequence shown here is derived from an EMBL/GenBank/DDBJ whole genome shotgun (WGS) entry which is preliminary data.</text>
</comment>
<sequence length="112" mass="12679">MYTQSPVRSSAGTSHGSSRSYMVGFILSVVLTLIPFLLAMYPALPRMTTLWLVVLTGLIQIVVHLKFFLHLDTAAEQRWNMRALIFSLVIIVLLVGLTLWIMFSIHHNMLAH</sequence>
<evidence type="ECO:0000256" key="12">
    <source>
        <dbReference type="ARBA" id="ARBA00025694"/>
    </source>
</evidence>
<evidence type="ECO:0000313" key="19">
    <source>
        <dbReference type="Proteomes" id="UP000050562"/>
    </source>
</evidence>
<evidence type="ECO:0000256" key="1">
    <source>
        <dbReference type="ARBA" id="ARBA00004651"/>
    </source>
</evidence>
<dbReference type="NCBIfam" id="TIGR02847">
    <property type="entry name" value="CyoD"/>
    <property type="match status" value="1"/>
</dbReference>
<evidence type="ECO:0000256" key="6">
    <source>
        <dbReference type="ARBA" id="ARBA00022475"/>
    </source>
</evidence>
<reference evidence="18 19" key="1">
    <citation type="submission" date="2015-09" db="EMBL/GenBank/DDBJ databases">
        <title>Genome announcement of multiple Pseudomonas syringae strains.</title>
        <authorList>
            <person name="Thakur S."/>
            <person name="Wang P.W."/>
            <person name="Gong Y."/>
            <person name="Weir B.S."/>
            <person name="Guttman D.S."/>
        </authorList>
    </citation>
    <scope>NUCLEOTIDE SEQUENCE [LARGE SCALE GENOMIC DNA]</scope>
    <source>
        <strain evidence="18 19">ICMP3956</strain>
    </source>
</reference>
<accession>A0A0Q0AX66</accession>
<keyword evidence="11 17" id="KW-0472">Membrane</keyword>
<keyword evidence="6" id="KW-1003">Cell membrane</keyword>
<dbReference type="Proteomes" id="UP000050562">
    <property type="component" value="Unassembled WGS sequence"/>
</dbReference>
<evidence type="ECO:0000256" key="11">
    <source>
        <dbReference type="ARBA" id="ARBA00023136"/>
    </source>
</evidence>
<keyword evidence="8" id="KW-0249">Electron transport</keyword>
<dbReference type="GO" id="GO:0015078">
    <property type="term" value="F:proton transmembrane transporter activity"/>
    <property type="evidence" value="ECO:0007669"/>
    <property type="project" value="TreeGrafter"/>
</dbReference>
<dbReference type="GO" id="GO:0009486">
    <property type="term" value="F:cytochrome bo3 ubiquinol oxidase activity"/>
    <property type="evidence" value="ECO:0007669"/>
    <property type="project" value="InterPro"/>
</dbReference>
<dbReference type="Pfam" id="PF03626">
    <property type="entry name" value="COX4_pro"/>
    <property type="match status" value="1"/>
</dbReference>
<dbReference type="InterPro" id="IPR005171">
    <property type="entry name" value="Cyt_c_oxidase_su4_prok"/>
</dbReference>
<evidence type="ECO:0000256" key="16">
    <source>
        <dbReference type="ARBA" id="ARBA00032185"/>
    </source>
</evidence>
<dbReference type="GO" id="GO:0015990">
    <property type="term" value="P:electron transport coupled proton transport"/>
    <property type="evidence" value="ECO:0007669"/>
    <property type="project" value="InterPro"/>
</dbReference>
<evidence type="ECO:0000256" key="10">
    <source>
        <dbReference type="ARBA" id="ARBA00023002"/>
    </source>
</evidence>
<dbReference type="GO" id="GO:0019646">
    <property type="term" value="P:aerobic electron transport chain"/>
    <property type="evidence" value="ECO:0007669"/>
    <property type="project" value="TreeGrafter"/>
</dbReference>
<comment type="similarity">
    <text evidence="2">Belongs to the cytochrome c oxidase bacterial subunit 4 family.</text>
</comment>
<evidence type="ECO:0000256" key="9">
    <source>
        <dbReference type="ARBA" id="ARBA00022989"/>
    </source>
</evidence>
<dbReference type="EMBL" id="LJRC01000088">
    <property type="protein sequence ID" value="KPY38607.1"/>
    <property type="molecule type" value="Genomic_DNA"/>
</dbReference>
<evidence type="ECO:0000256" key="7">
    <source>
        <dbReference type="ARBA" id="ARBA00022692"/>
    </source>
</evidence>
<dbReference type="InterPro" id="IPR050968">
    <property type="entry name" value="Cytochrome_c_oxidase_bac_sub4"/>
</dbReference>
<feature type="transmembrane region" description="Helical" evidence="17">
    <location>
        <begin position="21"/>
        <end position="44"/>
    </location>
</feature>
<proteinExistence type="inferred from homology"/>
<evidence type="ECO:0000256" key="17">
    <source>
        <dbReference type="SAM" id="Phobius"/>
    </source>
</evidence>
<evidence type="ECO:0000256" key="5">
    <source>
        <dbReference type="ARBA" id="ARBA00022448"/>
    </source>
</evidence>
<evidence type="ECO:0000256" key="14">
    <source>
        <dbReference type="ARBA" id="ARBA00030211"/>
    </source>
</evidence>
<evidence type="ECO:0000256" key="4">
    <source>
        <dbReference type="ARBA" id="ARBA00014689"/>
    </source>
</evidence>
<dbReference type="PANTHER" id="PTHR36835:SF1">
    <property type="entry name" value="CYTOCHROME BO(3) UBIQUINOL OXIDASE SUBUNIT 4"/>
    <property type="match status" value="1"/>
</dbReference>
<gene>
    <name evidence="18" type="ORF">ALO52_02803</name>
</gene>
<evidence type="ECO:0000256" key="8">
    <source>
        <dbReference type="ARBA" id="ARBA00022982"/>
    </source>
</evidence>
<evidence type="ECO:0000256" key="3">
    <source>
        <dbReference type="ARBA" id="ARBA00011700"/>
    </source>
</evidence>
<dbReference type="PANTHER" id="PTHR36835">
    <property type="entry name" value="CYTOCHROME BO(3) UBIQUINOL OXIDASE SUBUNIT 4"/>
    <property type="match status" value="1"/>
</dbReference>
<name>A0A0Q0AX66_9PSED</name>
<evidence type="ECO:0000313" key="18">
    <source>
        <dbReference type="EMBL" id="KPY38607.1"/>
    </source>
</evidence>
<feature type="transmembrane region" description="Helical" evidence="17">
    <location>
        <begin position="50"/>
        <end position="71"/>
    </location>
</feature>
<dbReference type="GeneID" id="47763925"/>
<comment type="subcellular location">
    <subcellularLocation>
        <location evidence="1">Cell membrane</location>
        <topology evidence="1">Multi-pass membrane protein</topology>
    </subcellularLocation>
</comment>
<comment type="function">
    <text evidence="12">Cytochrome bo(3) ubiquinol terminal oxidase is the component of the aerobic respiratory chain of E.coli that predominates when cells are grown at high aeration. Has proton pump activity across the membrane in addition to electron transfer, pumping 2 protons/electron.</text>
</comment>
<dbReference type="GO" id="GO:0005886">
    <property type="term" value="C:plasma membrane"/>
    <property type="evidence" value="ECO:0007669"/>
    <property type="project" value="UniProtKB-SubCell"/>
</dbReference>
<keyword evidence="10" id="KW-0560">Oxidoreductase</keyword>
<evidence type="ECO:0000256" key="15">
    <source>
        <dbReference type="ARBA" id="ARBA00031887"/>
    </source>
</evidence>
<keyword evidence="9 17" id="KW-1133">Transmembrane helix</keyword>
<dbReference type="AlphaFoldDB" id="A0A0Q0AX66"/>
<feature type="transmembrane region" description="Helical" evidence="17">
    <location>
        <begin position="83"/>
        <end position="103"/>
    </location>
</feature>
<protein>
    <recommendedName>
        <fullName evidence="4">Cytochrome bo(3) ubiquinol oxidase subunit 4</fullName>
    </recommendedName>
    <alternativeName>
        <fullName evidence="16">Cytochrome o ubiquinol oxidase subunit 4</fullName>
    </alternativeName>
    <alternativeName>
        <fullName evidence="13">Oxidase bo(3) subunit 4</fullName>
    </alternativeName>
    <alternativeName>
        <fullName evidence="14">Ubiquinol oxidase polypeptide IV</fullName>
    </alternativeName>
    <alternativeName>
        <fullName evidence="15">Ubiquinol oxidase subunit 4</fullName>
    </alternativeName>
</protein>
<dbReference type="RefSeq" id="WP_004887942.1">
    <property type="nucleotide sequence ID" value="NZ_LJRC01000088.1"/>
</dbReference>
<keyword evidence="5" id="KW-0813">Transport</keyword>
<comment type="subunit">
    <text evidence="3">Heterooctamer of two A chains, two B chains, two C chains and two D chains.</text>
</comment>